<sequence>MRPNNILITHDFEPLVGDFGLARWQPDGDLGVDTRVIGTFGYLAPEYAQSGQITEKADVYSFGVVLVELVTGRKAVDINRPKGQQCLTEWARPLLEDYA</sequence>
<dbReference type="GO" id="GO:0004672">
    <property type="term" value="F:protein kinase activity"/>
    <property type="evidence" value="ECO:0007669"/>
    <property type="project" value="InterPro"/>
</dbReference>
<evidence type="ECO:0000313" key="5">
    <source>
        <dbReference type="Proteomes" id="UP001177140"/>
    </source>
</evidence>
<protein>
    <recommendedName>
        <fullName evidence="3">Protein kinase domain-containing protein</fullName>
    </recommendedName>
</protein>
<evidence type="ECO:0000259" key="3">
    <source>
        <dbReference type="PROSITE" id="PS50011"/>
    </source>
</evidence>
<dbReference type="Gene3D" id="1.10.510.10">
    <property type="entry name" value="Transferase(Phosphotransferase) domain 1"/>
    <property type="match status" value="1"/>
</dbReference>
<feature type="domain" description="Protein kinase" evidence="3">
    <location>
        <begin position="1"/>
        <end position="99"/>
    </location>
</feature>
<keyword evidence="2" id="KW-0067">ATP-binding</keyword>
<reference evidence="4" key="1">
    <citation type="submission" date="2022-03" db="EMBL/GenBank/DDBJ databases">
        <title>A functionally conserved STORR gene fusion in Papaver species that diverged 16.8 million years ago.</title>
        <authorList>
            <person name="Catania T."/>
        </authorList>
    </citation>
    <scope>NUCLEOTIDE SEQUENCE</scope>
    <source>
        <strain evidence="4">S-191538</strain>
    </source>
</reference>
<keyword evidence="5" id="KW-1185">Reference proteome</keyword>
<dbReference type="InterPro" id="IPR000719">
    <property type="entry name" value="Prot_kinase_dom"/>
</dbReference>
<evidence type="ECO:0000256" key="2">
    <source>
        <dbReference type="ARBA" id="ARBA00022840"/>
    </source>
</evidence>
<proteinExistence type="predicted"/>
<dbReference type="Pfam" id="PF00069">
    <property type="entry name" value="Pkinase"/>
    <property type="match status" value="1"/>
</dbReference>
<comment type="caution">
    <text evidence="4">The sequence shown here is derived from an EMBL/GenBank/DDBJ whole genome shotgun (WGS) entry which is preliminary data.</text>
</comment>
<accession>A0AA41V6D9</accession>
<dbReference type="AlphaFoldDB" id="A0AA41V6D9"/>
<dbReference type="InterPro" id="IPR011009">
    <property type="entry name" value="Kinase-like_dom_sf"/>
</dbReference>
<dbReference type="PANTHER" id="PTHR47989:SF14">
    <property type="entry name" value="INACTIVE PROTEIN KINASE SELMODRAFT_444075"/>
    <property type="match status" value="1"/>
</dbReference>
<evidence type="ECO:0000256" key="1">
    <source>
        <dbReference type="ARBA" id="ARBA00022741"/>
    </source>
</evidence>
<dbReference type="Proteomes" id="UP001177140">
    <property type="component" value="Unassembled WGS sequence"/>
</dbReference>
<organism evidence="4 5">
    <name type="scientific">Papaver nudicaule</name>
    <name type="common">Iceland poppy</name>
    <dbReference type="NCBI Taxonomy" id="74823"/>
    <lineage>
        <taxon>Eukaryota</taxon>
        <taxon>Viridiplantae</taxon>
        <taxon>Streptophyta</taxon>
        <taxon>Embryophyta</taxon>
        <taxon>Tracheophyta</taxon>
        <taxon>Spermatophyta</taxon>
        <taxon>Magnoliopsida</taxon>
        <taxon>Ranunculales</taxon>
        <taxon>Papaveraceae</taxon>
        <taxon>Papaveroideae</taxon>
        <taxon>Papaver</taxon>
    </lineage>
</organism>
<keyword evidence="1" id="KW-0547">Nucleotide-binding</keyword>
<feature type="non-terminal residue" evidence="4">
    <location>
        <position position="1"/>
    </location>
</feature>
<dbReference type="GO" id="GO:0005524">
    <property type="term" value="F:ATP binding"/>
    <property type="evidence" value="ECO:0007669"/>
    <property type="project" value="UniProtKB-KW"/>
</dbReference>
<gene>
    <name evidence="4" type="ORF">MKW94_010437</name>
</gene>
<name>A0AA41V6D9_PAPNU</name>
<dbReference type="SUPFAM" id="SSF56112">
    <property type="entry name" value="Protein kinase-like (PK-like)"/>
    <property type="match status" value="1"/>
</dbReference>
<dbReference type="PROSITE" id="PS50011">
    <property type="entry name" value="PROTEIN_KINASE_DOM"/>
    <property type="match status" value="1"/>
</dbReference>
<dbReference type="PANTHER" id="PTHR47989">
    <property type="entry name" value="OS01G0750732 PROTEIN"/>
    <property type="match status" value="1"/>
</dbReference>
<evidence type="ECO:0000313" key="4">
    <source>
        <dbReference type="EMBL" id="MCL7026253.1"/>
    </source>
</evidence>
<dbReference type="EMBL" id="JAJJMA010054304">
    <property type="protein sequence ID" value="MCL7026253.1"/>
    <property type="molecule type" value="Genomic_DNA"/>
</dbReference>